<keyword evidence="3" id="KW-0479">Metal-binding</keyword>
<dbReference type="Pfam" id="PF08450">
    <property type="entry name" value="SGL"/>
    <property type="match status" value="1"/>
</dbReference>
<dbReference type="OrthoDB" id="2633250at2"/>
<dbReference type="EMBL" id="LCYG01000003">
    <property type="protein sequence ID" value="KLK94968.1"/>
    <property type="molecule type" value="Genomic_DNA"/>
</dbReference>
<dbReference type="RefSeq" id="WP_047187022.1">
    <property type="nucleotide sequence ID" value="NZ_LCYG01000003.1"/>
</dbReference>
<reference evidence="5 6" key="1">
    <citation type="submission" date="2015-05" db="EMBL/GenBank/DDBJ databases">
        <title>Draft genome sequence of Microvirga vignae strain BR3299, a novel nitrogen fixing bacteria isolated from Brazil semi-aired region.</title>
        <authorList>
            <person name="Zilli J.E."/>
            <person name="Passos S.R."/>
            <person name="Leite J."/>
            <person name="Baldani J.I."/>
            <person name="Xavier G.R."/>
            <person name="Rumjaneck N.G."/>
            <person name="Simoes-Araujo J.L."/>
        </authorList>
    </citation>
    <scope>NUCLEOTIDE SEQUENCE [LARGE SCALE GENOMIC DNA]</scope>
    <source>
        <strain evidence="5 6">BR3299</strain>
    </source>
</reference>
<keyword evidence="6" id="KW-1185">Reference proteome</keyword>
<feature type="binding site" evidence="3">
    <location>
        <position position="107"/>
    </location>
    <ligand>
        <name>substrate</name>
    </ligand>
</feature>
<gene>
    <name evidence="5" type="ORF">AA309_00490</name>
</gene>
<dbReference type="InterPro" id="IPR005511">
    <property type="entry name" value="SMP-30"/>
</dbReference>
<dbReference type="GO" id="GO:0005509">
    <property type="term" value="F:calcium ion binding"/>
    <property type="evidence" value="ECO:0007669"/>
    <property type="project" value="TreeGrafter"/>
</dbReference>
<feature type="binding site" evidence="3">
    <location>
        <position position="154"/>
    </location>
    <ligand>
        <name>a divalent metal cation</name>
        <dbReference type="ChEBI" id="CHEBI:60240"/>
    </ligand>
</feature>
<evidence type="ECO:0000313" key="6">
    <source>
        <dbReference type="Proteomes" id="UP000035489"/>
    </source>
</evidence>
<proteinExistence type="inferred from homology"/>
<dbReference type="PANTHER" id="PTHR10907:SF47">
    <property type="entry name" value="REGUCALCIN"/>
    <property type="match status" value="1"/>
</dbReference>
<feature type="binding site" evidence="3">
    <location>
        <position position="109"/>
    </location>
    <ligand>
        <name>substrate</name>
    </ligand>
</feature>
<feature type="active site" description="Proton donor/acceptor" evidence="2">
    <location>
        <position position="202"/>
    </location>
</feature>
<accession>A0A0H1RIE5</accession>
<dbReference type="InterPro" id="IPR011042">
    <property type="entry name" value="6-blade_b-propeller_TolB-like"/>
</dbReference>
<comment type="cofactor">
    <cofactor evidence="3">
        <name>Zn(2+)</name>
        <dbReference type="ChEBI" id="CHEBI:29105"/>
    </cofactor>
    <text evidence="3">Binds 1 divalent metal cation per subunit.</text>
</comment>
<dbReference type="PANTHER" id="PTHR10907">
    <property type="entry name" value="REGUCALCIN"/>
    <property type="match status" value="1"/>
</dbReference>
<feature type="binding site" evidence="3">
    <location>
        <position position="202"/>
    </location>
    <ligand>
        <name>a divalent metal cation</name>
        <dbReference type="ChEBI" id="CHEBI:60240"/>
    </ligand>
</feature>
<dbReference type="AlphaFoldDB" id="A0A0H1RIE5"/>
<evidence type="ECO:0000259" key="4">
    <source>
        <dbReference type="Pfam" id="PF08450"/>
    </source>
</evidence>
<evidence type="ECO:0000256" key="2">
    <source>
        <dbReference type="PIRSR" id="PIRSR605511-1"/>
    </source>
</evidence>
<evidence type="ECO:0000313" key="5">
    <source>
        <dbReference type="EMBL" id="KLK94968.1"/>
    </source>
</evidence>
<feature type="domain" description="SMP-30/Gluconolactonase/LRE-like region" evidence="4">
    <location>
        <begin position="21"/>
        <end position="260"/>
    </location>
</feature>
<dbReference type="STRING" id="1225564.AA309_00490"/>
<evidence type="ECO:0000256" key="3">
    <source>
        <dbReference type="PIRSR" id="PIRSR605511-2"/>
    </source>
</evidence>
<dbReference type="PATRIC" id="fig|1225564.3.peg.3191"/>
<dbReference type="PRINTS" id="PR01790">
    <property type="entry name" value="SMP30FAMILY"/>
</dbReference>
<dbReference type="Gene3D" id="2.120.10.30">
    <property type="entry name" value="TolB, C-terminal domain"/>
    <property type="match status" value="1"/>
</dbReference>
<dbReference type="GO" id="GO:0004341">
    <property type="term" value="F:gluconolactonase activity"/>
    <property type="evidence" value="ECO:0007669"/>
    <property type="project" value="TreeGrafter"/>
</dbReference>
<comment type="caution">
    <text evidence="5">The sequence shown here is derived from an EMBL/GenBank/DDBJ whole genome shotgun (WGS) entry which is preliminary data.</text>
</comment>
<organism evidence="5 6">
    <name type="scientific">Microvirga vignae</name>
    <dbReference type="NCBI Taxonomy" id="1225564"/>
    <lineage>
        <taxon>Bacteria</taxon>
        <taxon>Pseudomonadati</taxon>
        <taxon>Pseudomonadota</taxon>
        <taxon>Alphaproteobacteria</taxon>
        <taxon>Hyphomicrobiales</taxon>
        <taxon>Methylobacteriaceae</taxon>
        <taxon>Microvirga</taxon>
    </lineage>
</organism>
<evidence type="ECO:0000256" key="1">
    <source>
        <dbReference type="ARBA" id="ARBA00008853"/>
    </source>
</evidence>
<feature type="binding site" evidence="3">
    <location>
        <position position="23"/>
    </location>
    <ligand>
        <name>a divalent metal cation</name>
        <dbReference type="ChEBI" id="CHEBI:60240"/>
    </ligand>
</feature>
<protein>
    <submittedName>
        <fullName evidence="5">Gluconolaconase</fullName>
    </submittedName>
</protein>
<keyword evidence="3" id="KW-0862">Zinc</keyword>
<dbReference type="SUPFAM" id="SSF63829">
    <property type="entry name" value="Calcium-dependent phosphotriesterase"/>
    <property type="match status" value="1"/>
</dbReference>
<name>A0A0H1RIE5_9HYPH</name>
<dbReference type="Proteomes" id="UP000035489">
    <property type="component" value="Unassembled WGS sequence"/>
</dbReference>
<dbReference type="InterPro" id="IPR013658">
    <property type="entry name" value="SGL"/>
</dbReference>
<dbReference type="GO" id="GO:0019853">
    <property type="term" value="P:L-ascorbic acid biosynthetic process"/>
    <property type="evidence" value="ECO:0007669"/>
    <property type="project" value="TreeGrafter"/>
</dbReference>
<sequence length="293" mass="32053">MTNPIVHPQTPHVAVASACVLGEGPVWDERANTLFWVDIKNPAVWRYHPESNEHSRIAAPERIGFIALTPDPDVVVAGFKSGLSRFNLKTGEAEPIIAPEKDLPGNRINDGYAGPDGAIYFGTMHDEETDESGSFWRWDGKELSRFHSGFIVTNGPAFSHDGQILYATDTVNGMIYAFDMSGGQVGERRRFVHFEEGWGHPDGMAVDAEGYVWVCHWGGSRITRFAPDGSVERTVPVPTAQVTKCAFGGPDLTTLYITTAAIGRDPHEDPMAGHLFKVETGGIRGLKTNIFEG</sequence>
<comment type="similarity">
    <text evidence="1">Belongs to the SMP-30/CGR1 family.</text>
</comment>
<feature type="binding site" evidence="3">
    <location>
        <position position="127"/>
    </location>
    <ligand>
        <name>substrate</name>
    </ligand>
</feature>